<organism evidence="1 2">
    <name type="scientific">Fulvivirga sediminis</name>
    <dbReference type="NCBI Taxonomy" id="2803949"/>
    <lineage>
        <taxon>Bacteria</taxon>
        <taxon>Pseudomonadati</taxon>
        <taxon>Bacteroidota</taxon>
        <taxon>Cytophagia</taxon>
        <taxon>Cytophagales</taxon>
        <taxon>Fulvivirgaceae</taxon>
        <taxon>Fulvivirga</taxon>
    </lineage>
</organism>
<dbReference type="InterPro" id="IPR009218">
    <property type="entry name" value="HD_phosphohydro"/>
</dbReference>
<dbReference type="PIRSF" id="PIRSF035170">
    <property type="entry name" value="HD_phosphohydro"/>
    <property type="match status" value="1"/>
</dbReference>
<dbReference type="SUPFAM" id="SSF109604">
    <property type="entry name" value="HD-domain/PDEase-like"/>
    <property type="match status" value="1"/>
</dbReference>
<keyword evidence="2" id="KW-1185">Reference proteome</keyword>
<dbReference type="Proteomes" id="UP000659388">
    <property type="component" value="Unassembled WGS sequence"/>
</dbReference>
<name>A0A937JXD3_9BACT</name>
<evidence type="ECO:0000313" key="2">
    <source>
        <dbReference type="Proteomes" id="UP000659388"/>
    </source>
</evidence>
<dbReference type="AlphaFoldDB" id="A0A937JXD3"/>
<accession>A0A937JXD3</accession>
<gene>
    <name evidence="1" type="ORF">JL102_00055</name>
</gene>
<comment type="caution">
    <text evidence="1">The sequence shown here is derived from an EMBL/GenBank/DDBJ whole genome shotgun (WGS) entry which is preliminary data.</text>
</comment>
<sequence length="206" mass="24588">MEMLKALFTKLAFKYTEDLRLINQFWEEIEVGYSSPFRHYHNLNHLKYMLNKMTEYCGHLNDTGPIIFSIFYHDMVYDVKSSCNEEESASFAKNRLKEMKVPEAIIKKCEHQIISTNKHQLDDDSDTNFLIDFDLAILGKTPHKYKEYTQQIRKEYIIYPDAVYNSGRKKVIEHFLDMKNIFKTSEFQLTFEKQAKKNLKAEWLTL</sequence>
<evidence type="ECO:0000313" key="1">
    <source>
        <dbReference type="EMBL" id="MBL3654504.1"/>
    </source>
</evidence>
<dbReference type="PANTHER" id="PTHR21174">
    <property type="match status" value="1"/>
</dbReference>
<dbReference type="PANTHER" id="PTHR21174:SF0">
    <property type="entry name" value="HD PHOSPHOHYDROLASE FAMILY PROTEIN-RELATED"/>
    <property type="match status" value="1"/>
</dbReference>
<protein>
    <recommendedName>
        <fullName evidence="3">Metal-dependent HD superfamily phosphohydrolase</fullName>
    </recommendedName>
</protein>
<evidence type="ECO:0008006" key="3">
    <source>
        <dbReference type="Google" id="ProtNLM"/>
    </source>
</evidence>
<dbReference type="RefSeq" id="WP_202241341.1">
    <property type="nucleotide sequence ID" value="NZ_JAESIY010000001.1"/>
</dbReference>
<dbReference type="EMBL" id="JAESIY010000001">
    <property type="protein sequence ID" value="MBL3654504.1"/>
    <property type="molecule type" value="Genomic_DNA"/>
</dbReference>
<reference evidence="1" key="1">
    <citation type="submission" date="2021-01" db="EMBL/GenBank/DDBJ databases">
        <title>Fulvivirga kasyanovii gen. nov., sp nov., a novel member of the phylum Bacteroidetes isolated from seawater in a mussel farm.</title>
        <authorList>
            <person name="Zhao L.-H."/>
            <person name="Wang Z.-J."/>
        </authorList>
    </citation>
    <scope>NUCLEOTIDE SEQUENCE</scope>
    <source>
        <strain evidence="1">2943</strain>
    </source>
</reference>
<proteinExistence type="predicted"/>